<keyword evidence="1" id="KW-0812">Transmembrane</keyword>
<protein>
    <submittedName>
        <fullName evidence="2">Uncharacterized protein</fullName>
    </submittedName>
</protein>
<evidence type="ECO:0000313" key="2">
    <source>
        <dbReference type="EMBL" id="CAI49368.2"/>
    </source>
</evidence>
<dbReference type="EMBL" id="CR936257">
    <property type="protein sequence ID" value="CAI49368.2"/>
    <property type="molecule type" value="Genomic_DNA"/>
</dbReference>
<dbReference type="RefSeq" id="WP_011322993.1">
    <property type="nucleotide sequence ID" value="NC_007426.1"/>
</dbReference>
<keyword evidence="1" id="KW-0472">Membrane</keyword>
<name>A0A1U7EWA6_NATPD</name>
<dbReference type="HOGENOM" id="CLU_3178674_0_0_2"/>
<organism evidence="2 3">
    <name type="scientific">Natronomonas pharaonis (strain ATCC 35678 / DSM 2160 / CIP 103997 / JCM 8858 / NBRC 14720 / NCIMB 2260 / Gabara)</name>
    <name type="common">Halobacterium pharaonis</name>
    <dbReference type="NCBI Taxonomy" id="348780"/>
    <lineage>
        <taxon>Archaea</taxon>
        <taxon>Methanobacteriati</taxon>
        <taxon>Methanobacteriota</taxon>
        <taxon>Stenosarchaea group</taxon>
        <taxon>Halobacteria</taxon>
        <taxon>Halobacteriales</taxon>
        <taxon>Natronomonadaceae</taxon>
        <taxon>Natronomonas</taxon>
    </lineage>
</organism>
<dbReference type="KEGG" id="nph:NP_2554A"/>
<accession>A0A1U7EWA6</accession>
<dbReference type="GeneID" id="43500088"/>
<keyword evidence="3" id="KW-1185">Reference proteome</keyword>
<evidence type="ECO:0000256" key="1">
    <source>
        <dbReference type="SAM" id="Phobius"/>
    </source>
</evidence>
<feature type="transmembrane region" description="Helical" evidence="1">
    <location>
        <begin position="26"/>
        <end position="45"/>
    </location>
</feature>
<reference evidence="2 3" key="1">
    <citation type="journal article" date="2005" name="Genome Res.">
        <title>Living with two extremes: conclusions from the genome sequence of Natronomonas pharaonis.</title>
        <authorList>
            <person name="Falb M."/>
            <person name="Pfeiffer F."/>
            <person name="Palm P."/>
            <person name="Rodewald K."/>
            <person name="Hickmann V."/>
            <person name="Tittor J."/>
            <person name="Oesterhelt D."/>
        </authorList>
    </citation>
    <scope>NUCLEOTIDE SEQUENCE [LARGE SCALE GENOMIC DNA]</scope>
    <source>
        <strain evidence="3">ATCC 35678 / DSM 2160 / CIP 103997 / JCM 8858 / NBRC 14720 / NCIMB 2260 / Gabara</strain>
    </source>
</reference>
<evidence type="ECO:0000313" key="3">
    <source>
        <dbReference type="Proteomes" id="UP000002698"/>
    </source>
</evidence>
<dbReference type="EnsemblBacteria" id="CAI49368">
    <property type="protein sequence ID" value="CAI49368"/>
    <property type="gene ID" value="NP_2554A"/>
</dbReference>
<sequence>MEADRPSATEANAEEPGAYLTPRADFLIIAGLTLCVAVAVAAVILP</sequence>
<dbReference type="Proteomes" id="UP000002698">
    <property type="component" value="Chromosome"/>
</dbReference>
<dbReference type="STRING" id="348780.NP_2554A"/>
<dbReference type="AlphaFoldDB" id="A0A1U7EWA6"/>
<proteinExistence type="predicted"/>
<keyword evidence="1" id="KW-1133">Transmembrane helix</keyword>
<gene>
    <name evidence="2" type="ordered locus">NP_2554A</name>
</gene>